<evidence type="ECO:0000313" key="2">
    <source>
        <dbReference type="Proteomes" id="UP001165960"/>
    </source>
</evidence>
<evidence type="ECO:0000313" key="1">
    <source>
        <dbReference type="EMBL" id="KAJ9081161.1"/>
    </source>
</evidence>
<dbReference type="Proteomes" id="UP001165960">
    <property type="component" value="Unassembled WGS sequence"/>
</dbReference>
<accession>A0ACC2U3M9</accession>
<comment type="caution">
    <text evidence="1">The sequence shown here is derived from an EMBL/GenBank/DDBJ whole genome shotgun (WGS) entry which is preliminary data.</text>
</comment>
<reference evidence="1" key="1">
    <citation type="submission" date="2022-04" db="EMBL/GenBank/DDBJ databases">
        <title>Genome of the entomopathogenic fungus Entomophthora muscae.</title>
        <authorList>
            <person name="Elya C."/>
            <person name="Lovett B.R."/>
            <person name="Lee E."/>
            <person name="Macias A.M."/>
            <person name="Hajek A.E."/>
            <person name="De Bivort B.L."/>
            <person name="Kasson M.T."/>
            <person name="De Fine Licht H.H."/>
            <person name="Stajich J.E."/>
        </authorList>
    </citation>
    <scope>NUCLEOTIDE SEQUENCE</scope>
    <source>
        <strain evidence="1">Berkeley</strain>
    </source>
</reference>
<organism evidence="1 2">
    <name type="scientific">Entomophthora muscae</name>
    <dbReference type="NCBI Taxonomy" id="34485"/>
    <lineage>
        <taxon>Eukaryota</taxon>
        <taxon>Fungi</taxon>
        <taxon>Fungi incertae sedis</taxon>
        <taxon>Zoopagomycota</taxon>
        <taxon>Entomophthoromycotina</taxon>
        <taxon>Entomophthoromycetes</taxon>
        <taxon>Entomophthorales</taxon>
        <taxon>Entomophthoraceae</taxon>
        <taxon>Entomophthora</taxon>
    </lineage>
</organism>
<protein>
    <submittedName>
        <fullName evidence="1">Uncharacterized protein</fullName>
    </submittedName>
</protein>
<dbReference type="EMBL" id="QTSX02001495">
    <property type="protein sequence ID" value="KAJ9081161.1"/>
    <property type="molecule type" value="Genomic_DNA"/>
</dbReference>
<proteinExistence type="predicted"/>
<keyword evidence="2" id="KW-1185">Reference proteome</keyword>
<gene>
    <name evidence="1" type="ORF">DSO57_1017708</name>
</gene>
<name>A0ACC2U3M9_9FUNG</name>
<sequence length="105" mass="11531">MTLPLTLWPNCPQESVAANQSTSTQIFGVITNLVVGPSCWARRLSACKFPRTPTGWIPDRSTYFSSRTKYGSAEYQVLKVGMENPPNTVATSMTDPSCSRLEGEL</sequence>